<keyword evidence="2" id="KW-1185">Reference proteome</keyword>
<comment type="caution">
    <text evidence="1">The sequence shown here is derived from an EMBL/GenBank/DDBJ whole genome shotgun (WGS) entry which is preliminary data.</text>
</comment>
<protein>
    <submittedName>
        <fullName evidence="1">Uncharacterized protein</fullName>
    </submittedName>
</protein>
<dbReference type="EMBL" id="BLZA01000040">
    <property type="protein sequence ID" value="GHJ89391.1"/>
    <property type="molecule type" value="Genomic_DNA"/>
</dbReference>
<evidence type="ECO:0000313" key="2">
    <source>
        <dbReference type="Proteomes" id="UP000620104"/>
    </source>
</evidence>
<dbReference type="Pfam" id="PF14223">
    <property type="entry name" value="Retrotran_gag_2"/>
    <property type="match status" value="1"/>
</dbReference>
<reference evidence="1" key="1">
    <citation type="submission" date="2020-07" db="EMBL/GenBank/DDBJ databases">
        <title>Draft Genome Sequence of a Deep-Sea Yeast, Naganishia (Cryptococcus) liquefaciens strain N6.</title>
        <authorList>
            <person name="Han Y.W."/>
            <person name="Kajitani R."/>
            <person name="Morimoto H."/>
            <person name="Parhat M."/>
            <person name="Tsubouchi H."/>
            <person name="Bakenova O."/>
            <person name="Ogata M."/>
            <person name="Argunhan B."/>
            <person name="Aoki R."/>
            <person name="Kajiwara S."/>
            <person name="Itoh T."/>
            <person name="Iwasaki H."/>
        </authorList>
    </citation>
    <scope>NUCLEOTIDE SEQUENCE</scope>
    <source>
        <strain evidence="1">N6</strain>
    </source>
</reference>
<evidence type="ECO:0000313" key="1">
    <source>
        <dbReference type="EMBL" id="GHJ89391.1"/>
    </source>
</evidence>
<dbReference type="OrthoDB" id="2589173at2759"/>
<gene>
    <name evidence="1" type="ORF">NliqN6_5793</name>
</gene>
<organism evidence="1 2">
    <name type="scientific">Naganishia liquefaciens</name>
    <dbReference type="NCBI Taxonomy" id="104408"/>
    <lineage>
        <taxon>Eukaryota</taxon>
        <taxon>Fungi</taxon>
        <taxon>Dikarya</taxon>
        <taxon>Basidiomycota</taxon>
        <taxon>Agaricomycotina</taxon>
        <taxon>Tremellomycetes</taxon>
        <taxon>Filobasidiales</taxon>
        <taxon>Filobasidiaceae</taxon>
        <taxon>Naganishia</taxon>
    </lineage>
</organism>
<name>A0A8H3TYU1_9TREE</name>
<sequence>MAALDRPAPAQPIKPVPLKDERVSPVELSVYQEEFRYYNLWMEKDENARGVIQRSISAGLRMKLKNSNCTTAKAQRDRLAQLHQVDNDDYRADIRSELESLTLGDGDDVEKFVEKFETLLAKAETVKLEISDAEKCSYFLRSLPAKYRSLKSEWRLHAAAFAADTEDDEKTGRFKRFDALSVLFNVHVAEIRREEEREKIAGVTMFASKSRPSYGVAKGTATTCWNWVRG</sequence>
<accession>A0A8H3TYU1</accession>
<dbReference type="AlphaFoldDB" id="A0A8H3TYU1"/>
<proteinExistence type="predicted"/>
<dbReference type="Proteomes" id="UP000620104">
    <property type="component" value="Unassembled WGS sequence"/>
</dbReference>